<dbReference type="Pfam" id="PF24591">
    <property type="entry name" value="Phage_YunG-like"/>
    <property type="match status" value="1"/>
</dbReference>
<protein>
    <submittedName>
        <fullName evidence="1">Uncharacterized protein</fullName>
    </submittedName>
</protein>
<accession>A0A1I5R0Q6</accession>
<dbReference type="RefSeq" id="WP_074914177.1">
    <property type="nucleotide sequence ID" value="NZ_FOXK01000003.1"/>
</dbReference>
<dbReference type="InterPro" id="IPR056239">
    <property type="entry name" value="Phage_YunG-like"/>
</dbReference>
<dbReference type="AlphaFoldDB" id="A0A1I5R0Q6"/>
<gene>
    <name evidence="1" type="ORF">SAMN05216177_103233</name>
</gene>
<keyword evidence="2" id="KW-1185">Reference proteome</keyword>
<evidence type="ECO:0000313" key="1">
    <source>
        <dbReference type="EMBL" id="SFP52144.1"/>
    </source>
</evidence>
<proteinExistence type="predicted"/>
<sequence length="104" mass="11791">MADVLAFIAALRDVHPDMARYGLNGGCFRVYLLLKQAFPDAEPWYDSAHVLTKIGDQFYDIRGQVEPVSIGEVPYMRMDPLCFNRAYGWDQPALNTDQQGVRHG</sequence>
<reference evidence="2" key="1">
    <citation type="submission" date="2016-10" db="EMBL/GenBank/DDBJ databases">
        <authorList>
            <person name="Varghese N."/>
            <person name="Submissions S."/>
        </authorList>
    </citation>
    <scope>NUCLEOTIDE SEQUENCE [LARGE SCALE GENOMIC DNA]</scope>
    <source>
        <strain evidence="2">JCM 15604</strain>
    </source>
</reference>
<evidence type="ECO:0000313" key="2">
    <source>
        <dbReference type="Proteomes" id="UP000182025"/>
    </source>
</evidence>
<dbReference type="Proteomes" id="UP000182025">
    <property type="component" value="Unassembled WGS sequence"/>
</dbReference>
<organism evidence="1 2">
    <name type="scientific">Ectopseudomonas toyotomiensis</name>
    <dbReference type="NCBI Taxonomy" id="554344"/>
    <lineage>
        <taxon>Bacteria</taxon>
        <taxon>Pseudomonadati</taxon>
        <taxon>Pseudomonadota</taxon>
        <taxon>Gammaproteobacteria</taxon>
        <taxon>Pseudomonadales</taxon>
        <taxon>Pseudomonadaceae</taxon>
        <taxon>Ectopseudomonas</taxon>
    </lineage>
</organism>
<name>A0A1I5R0Q6_9GAMM</name>
<dbReference type="OrthoDB" id="6909725at2"/>
<dbReference type="EMBL" id="FOXK01000003">
    <property type="protein sequence ID" value="SFP52144.1"/>
    <property type="molecule type" value="Genomic_DNA"/>
</dbReference>